<dbReference type="GO" id="GO:0003700">
    <property type="term" value="F:DNA-binding transcription factor activity"/>
    <property type="evidence" value="ECO:0007669"/>
    <property type="project" value="InterPro"/>
</dbReference>
<dbReference type="KEGG" id="ccot:CCAX7_31590"/>
<proteinExistence type="predicted"/>
<dbReference type="PANTHER" id="PTHR30204:SF93">
    <property type="entry name" value="HTH MERR-TYPE DOMAIN-CONTAINING PROTEIN"/>
    <property type="match status" value="1"/>
</dbReference>
<dbReference type="AlphaFoldDB" id="A0A402CSE4"/>
<dbReference type="RefSeq" id="WP_119320323.1">
    <property type="nucleotide sequence ID" value="NZ_AP025739.1"/>
</dbReference>
<dbReference type="CDD" id="cd00592">
    <property type="entry name" value="HTH_MerR-like"/>
    <property type="match status" value="1"/>
</dbReference>
<accession>A0A402CSE4</accession>
<protein>
    <submittedName>
        <fullName evidence="1">Uncharacterized protein</fullName>
    </submittedName>
</protein>
<dbReference type="GO" id="GO:0003677">
    <property type="term" value="F:DNA binding"/>
    <property type="evidence" value="ECO:0007669"/>
    <property type="project" value="InterPro"/>
</dbReference>
<name>A0A402CSE4_9BACT</name>
<dbReference type="PROSITE" id="PS50937">
    <property type="entry name" value="HTH_MERR_2"/>
    <property type="match status" value="1"/>
</dbReference>
<dbReference type="PANTHER" id="PTHR30204">
    <property type="entry name" value="REDOX-CYCLING DRUG-SENSING TRANSCRIPTIONAL ACTIVATOR SOXR"/>
    <property type="match status" value="1"/>
</dbReference>
<dbReference type="SUPFAM" id="SSF46955">
    <property type="entry name" value="Putative DNA-binding domain"/>
    <property type="match status" value="1"/>
</dbReference>
<dbReference type="Gene3D" id="1.10.1660.10">
    <property type="match status" value="1"/>
</dbReference>
<dbReference type="SMART" id="SM00422">
    <property type="entry name" value="HTH_MERR"/>
    <property type="match status" value="1"/>
</dbReference>
<dbReference type="InterPro" id="IPR009061">
    <property type="entry name" value="DNA-bd_dom_put_sf"/>
</dbReference>
<dbReference type="Pfam" id="PF13411">
    <property type="entry name" value="MerR_1"/>
    <property type="match status" value="1"/>
</dbReference>
<gene>
    <name evidence="1" type="ORF">CCAX7_31590</name>
</gene>
<organism evidence="1 2">
    <name type="scientific">Capsulimonas corticalis</name>
    <dbReference type="NCBI Taxonomy" id="2219043"/>
    <lineage>
        <taxon>Bacteria</taxon>
        <taxon>Bacillati</taxon>
        <taxon>Armatimonadota</taxon>
        <taxon>Armatimonadia</taxon>
        <taxon>Capsulimonadales</taxon>
        <taxon>Capsulimonadaceae</taxon>
        <taxon>Capsulimonas</taxon>
    </lineage>
</organism>
<evidence type="ECO:0000313" key="2">
    <source>
        <dbReference type="Proteomes" id="UP000287394"/>
    </source>
</evidence>
<dbReference type="OrthoDB" id="9792348at2"/>
<evidence type="ECO:0000313" key="1">
    <source>
        <dbReference type="EMBL" id="BDI31108.1"/>
    </source>
</evidence>
<keyword evidence="2" id="KW-1185">Reference proteome</keyword>
<dbReference type="Proteomes" id="UP000287394">
    <property type="component" value="Chromosome"/>
</dbReference>
<dbReference type="InterPro" id="IPR047057">
    <property type="entry name" value="MerR_fam"/>
</dbReference>
<dbReference type="EMBL" id="AP025739">
    <property type="protein sequence ID" value="BDI31108.1"/>
    <property type="molecule type" value="Genomic_DNA"/>
</dbReference>
<sequence>MENTEWTLSELAAETGLTPRTIRYYISRGLMDGPRGAGRAATYDARHRERLREIQQLQSEGRMLAELAQGAGGGAPAPEAWWRYPIADGVVMEVRADLAPWRLKHIHRVISEAANALKQEDRNDAEHGI</sequence>
<dbReference type="InterPro" id="IPR000551">
    <property type="entry name" value="MerR-type_HTH_dom"/>
</dbReference>
<dbReference type="PRINTS" id="PR00040">
    <property type="entry name" value="HTHMERR"/>
</dbReference>
<reference evidence="1 2" key="1">
    <citation type="journal article" date="2019" name="Int. J. Syst. Evol. Microbiol.">
        <title>Capsulimonas corticalis gen. nov., sp. nov., an aerobic capsulated bacterium, of a novel bacterial order, Capsulimonadales ord. nov., of the class Armatimonadia of the phylum Armatimonadetes.</title>
        <authorList>
            <person name="Li J."/>
            <person name="Kudo C."/>
            <person name="Tonouchi A."/>
        </authorList>
    </citation>
    <scope>NUCLEOTIDE SEQUENCE [LARGE SCALE GENOMIC DNA]</scope>
    <source>
        <strain evidence="1 2">AX-7</strain>
    </source>
</reference>